<organism evidence="3 4">
    <name type="scientific">Drosophila ananassae</name>
    <name type="common">Fruit fly</name>
    <dbReference type="NCBI Taxonomy" id="7217"/>
    <lineage>
        <taxon>Eukaryota</taxon>
        <taxon>Metazoa</taxon>
        <taxon>Ecdysozoa</taxon>
        <taxon>Arthropoda</taxon>
        <taxon>Hexapoda</taxon>
        <taxon>Insecta</taxon>
        <taxon>Pterygota</taxon>
        <taxon>Neoptera</taxon>
        <taxon>Endopterygota</taxon>
        <taxon>Diptera</taxon>
        <taxon>Brachycera</taxon>
        <taxon>Muscomorpha</taxon>
        <taxon>Ephydroidea</taxon>
        <taxon>Drosophilidae</taxon>
        <taxon>Drosophila</taxon>
        <taxon>Sophophora</taxon>
    </lineage>
</organism>
<feature type="compositionally biased region" description="Basic and acidic residues" evidence="1">
    <location>
        <begin position="21"/>
        <end position="31"/>
    </location>
</feature>
<name>A0A0P9APQ0_DROAN</name>
<keyword evidence="4" id="KW-1185">Reference proteome</keyword>
<proteinExistence type="predicted"/>
<dbReference type="AlphaFoldDB" id="A0A0P9APQ0"/>
<keyword evidence="2" id="KW-1133">Transmembrane helix</keyword>
<keyword evidence="2" id="KW-0472">Membrane</keyword>
<feature type="region of interest" description="Disordered" evidence="1">
    <location>
        <begin position="1"/>
        <end position="40"/>
    </location>
</feature>
<dbReference type="GeneID" id="26514896"/>
<feature type="transmembrane region" description="Helical" evidence="2">
    <location>
        <begin position="149"/>
        <end position="168"/>
    </location>
</feature>
<dbReference type="KEGG" id="dan:26514896"/>
<accession>A0A0P9APQ0</accession>
<evidence type="ECO:0000313" key="4">
    <source>
        <dbReference type="Proteomes" id="UP000007801"/>
    </source>
</evidence>
<feature type="transmembrane region" description="Helical" evidence="2">
    <location>
        <begin position="55"/>
        <end position="74"/>
    </location>
</feature>
<dbReference type="Proteomes" id="UP000007801">
    <property type="component" value="Unassembled WGS sequence"/>
</dbReference>
<keyword evidence="2" id="KW-0812">Transmembrane</keyword>
<reference evidence="3 4" key="1">
    <citation type="journal article" date="2007" name="Nature">
        <title>Evolution of genes and genomes on the Drosophila phylogeny.</title>
        <authorList>
            <consortium name="Drosophila 12 Genomes Consortium"/>
            <person name="Clark A.G."/>
            <person name="Eisen M.B."/>
            <person name="Smith D.R."/>
            <person name="Bergman C.M."/>
            <person name="Oliver B."/>
            <person name="Markow T.A."/>
            <person name="Kaufman T.C."/>
            <person name="Kellis M."/>
            <person name="Gelbart W."/>
            <person name="Iyer V.N."/>
            <person name="Pollard D.A."/>
            <person name="Sackton T.B."/>
            <person name="Larracuente A.M."/>
            <person name="Singh N.D."/>
            <person name="Abad J.P."/>
            <person name="Abt D.N."/>
            <person name="Adryan B."/>
            <person name="Aguade M."/>
            <person name="Akashi H."/>
            <person name="Anderson W.W."/>
            <person name="Aquadro C.F."/>
            <person name="Ardell D.H."/>
            <person name="Arguello R."/>
            <person name="Artieri C.G."/>
            <person name="Barbash D.A."/>
            <person name="Barker D."/>
            <person name="Barsanti P."/>
            <person name="Batterham P."/>
            <person name="Batzoglou S."/>
            <person name="Begun D."/>
            <person name="Bhutkar A."/>
            <person name="Blanco E."/>
            <person name="Bosak S.A."/>
            <person name="Bradley R.K."/>
            <person name="Brand A.D."/>
            <person name="Brent M.R."/>
            <person name="Brooks A.N."/>
            <person name="Brown R.H."/>
            <person name="Butlin R.K."/>
            <person name="Caggese C."/>
            <person name="Calvi B.R."/>
            <person name="Bernardo de Carvalho A."/>
            <person name="Caspi A."/>
            <person name="Castrezana S."/>
            <person name="Celniker S.E."/>
            <person name="Chang J.L."/>
            <person name="Chapple C."/>
            <person name="Chatterji S."/>
            <person name="Chinwalla A."/>
            <person name="Civetta A."/>
            <person name="Clifton S.W."/>
            <person name="Comeron J.M."/>
            <person name="Costello J.C."/>
            <person name="Coyne J.A."/>
            <person name="Daub J."/>
            <person name="David R.G."/>
            <person name="Delcher A.L."/>
            <person name="Delehaunty K."/>
            <person name="Do C.B."/>
            <person name="Ebling H."/>
            <person name="Edwards K."/>
            <person name="Eickbush T."/>
            <person name="Evans J.D."/>
            <person name="Filipski A."/>
            <person name="Findeiss S."/>
            <person name="Freyhult E."/>
            <person name="Fulton L."/>
            <person name="Fulton R."/>
            <person name="Garcia A.C."/>
            <person name="Gardiner A."/>
            <person name="Garfield D.A."/>
            <person name="Garvin B.E."/>
            <person name="Gibson G."/>
            <person name="Gilbert D."/>
            <person name="Gnerre S."/>
            <person name="Godfrey J."/>
            <person name="Good R."/>
            <person name="Gotea V."/>
            <person name="Gravely B."/>
            <person name="Greenberg A.J."/>
            <person name="Griffiths-Jones S."/>
            <person name="Gross S."/>
            <person name="Guigo R."/>
            <person name="Gustafson E.A."/>
            <person name="Haerty W."/>
            <person name="Hahn M.W."/>
            <person name="Halligan D.L."/>
            <person name="Halpern A.L."/>
            <person name="Halter G.M."/>
            <person name="Han M.V."/>
            <person name="Heger A."/>
            <person name="Hillier L."/>
            <person name="Hinrichs A.S."/>
            <person name="Holmes I."/>
            <person name="Hoskins R.A."/>
            <person name="Hubisz M.J."/>
            <person name="Hultmark D."/>
            <person name="Huntley M.A."/>
            <person name="Jaffe D.B."/>
            <person name="Jagadeeshan S."/>
            <person name="Jeck W.R."/>
            <person name="Johnson J."/>
            <person name="Jones C.D."/>
            <person name="Jordan W.C."/>
            <person name="Karpen G.H."/>
            <person name="Kataoka E."/>
            <person name="Keightley P.D."/>
            <person name="Kheradpour P."/>
            <person name="Kirkness E.F."/>
            <person name="Koerich L.B."/>
            <person name="Kristiansen K."/>
            <person name="Kudrna D."/>
            <person name="Kulathinal R.J."/>
            <person name="Kumar S."/>
            <person name="Kwok R."/>
            <person name="Lander E."/>
            <person name="Langley C.H."/>
            <person name="Lapoint R."/>
            <person name="Lazzaro B.P."/>
            <person name="Lee S.J."/>
            <person name="Levesque L."/>
            <person name="Li R."/>
            <person name="Lin C.F."/>
            <person name="Lin M.F."/>
            <person name="Lindblad-Toh K."/>
            <person name="Llopart A."/>
            <person name="Long M."/>
            <person name="Low L."/>
            <person name="Lozovsky E."/>
            <person name="Lu J."/>
            <person name="Luo M."/>
            <person name="Machado C.A."/>
            <person name="Makalowski W."/>
            <person name="Marzo M."/>
            <person name="Matsuda M."/>
            <person name="Matzkin L."/>
            <person name="McAllister B."/>
            <person name="McBride C.S."/>
            <person name="McKernan B."/>
            <person name="McKernan K."/>
            <person name="Mendez-Lago M."/>
            <person name="Minx P."/>
            <person name="Mollenhauer M.U."/>
            <person name="Montooth K."/>
            <person name="Mount S.M."/>
            <person name="Mu X."/>
            <person name="Myers E."/>
            <person name="Negre B."/>
            <person name="Newfeld S."/>
            <person name="Nielsen R."/>
            <person name="Noor M.A."/>
            <person name="O'Grady P."/>
            <person name="Pachter L."/>
            <person name="Papaceit M."/>
            <person name="Parisi M.J."/>
            <person name="Parisi M."/>
            <person name="Parts L."/>
            <person name="Pedersen J.S."/>
            <person name="Pesole G."/>
            <person name="Phillippy A.M."/>
            <person name="Ponting C.P."/>
            <person name="Pop M."/>
            <person name="Porcelli D."/>
            <person name="Powell J.R."/>
            <person name="Prohaska S."/>
            <person name="Pruitt K."/>
            <person name="Puig M."/>
            <person name="Quesneville H."/>
            <person name="Ram K.R."/>
            <person name="Rand D."/>
            <person name="Rasmussen M.D."/>
            <person name="Reed L.K."/>
            <person name="Reenan R."/>
            <person name="Reily A."/>
            <person name="Remington K.A."/>
            <person name="Rieger T.T."/>
            <person name="Ritchie M.G."/>
            <person name="Robin C."/>
            <person name="Rogers Y.H."/>
            <person name="Rohde C."/>
            <person name="Rozas J."/>
            <person name="Rubenfield M.J."/>
            <person name="Ruiz A."/>
            <person name="Russo S."/>
            <person name="Salzberg S.L."/>
            <person name="Sanchez-Gracia A."/>
            <person name="Saranga D.J."/>
            <person name="Sato H."/>
            <person name="Schaeffer S.W."/>
            <person name="Schatz M.C."/>
            <person name="Schlenke T."/>
            <person name="Schwartz R."/>
            <person name="Segarra C."/>
            <person name="Singh R.S."/>
            <person name="Sirot L."/>
            <person name="Sirota M."/>
            <person name="Sisneros N.B."/>
            <person name="Smith C.D."/>
            <person name="Smith T.F."/>
            <person name="Spieth J."/>
            <person name="Stage D.E."/>
            <person name="Stark A."/>
            <person name="Stephan W."/>
            <person name="Strausberg R.L."/>
            <person name="Strempel S."/>
            <person name="Sturgill D."/>
            <person name="Sutton G."/>
            <person name="Sutton G.G."/>
            <person name="Tao W."/>
            <person name="Teichmann S."/>
            <person name="Tobari Y.N."/>
            <person name="Tomimura Y."/>
            <person name="Tsolas J.M."/>
            <person name="Valente V.L."/>
            <person name="Venter E."/>
            <person name="Venter J.C."/>
            <person name="Vicario S."/>
            <person name="Vieira F.G."/>
            <person name="Vilella A.J."/>
            <person name="Villasante A."/>
            <person name="Walenz B."/>
            <person name="Wang J."/>
            <person name="Wasserman M."/>
            <person name="Watts T."/>
            <person name="Wilson D."/>
            <person name="Wilson R.K."/>
            <person name="Wing R.A."/>
            <person name="Wolfner M.F."/>
            <person name="Wong A."/>
            <person name="Wong G.K."/>
            <person name="Wu C.I."/>
            <person name="Wu G."/>
            <person name="Yamamoto D."/>
            <person name="Yang H.P."/>
            <person name="Yang S.P."/>
            <person name="Yorke J.A."/>
            <person name="Yoshida K."/>
            <person name="Zdobnov E."/>
            <person name="Zhang P."/>
            <person name="Zhang Y."/>
            <person name="Zimin A.V."/>
            <person name="Baldwin J."/>
            <person name="Abdouelleil A."/>
            <person name="Abdulkadir J."/>
            <person name="Abebe A."/>
            <person name="Abera B."/>
            <person name="Abreu J."/>
            <person name="Acer S.C."/>
            <person name="Aftuck L."/>
            <person name="Alexander A."/>
            <person name="An P."/>
            <person name="Anderson E."/>
            <person name="Anderson S."/>
            <person name="Arachi H."/>
            <person name="Azer M."/>
            <person name="Bachantsang P."/>
            <person name="Barry A."/>
            <person name="Bayul T."/>
            <person name="Berlin A."/>
            <person name="Bessette D."/>
            <person name="Bloom T."/>
            <person name="Blye J."/>
            <person name="Boguslavskiy L."/>
            <person name="Bonnet C."/>
            <person name="Boukhgalter B."/>
            <person name="Bourzgui I."/>
            <person name="Brown A."/>
            <person name="Cahill P."/>
            <person name="Channer S."/>
            <person name="Cheshatsang Y."/>
            <person name="Chuda L."/>
            <person name="Citroen M."/>
            <person name="Collymore A."/>
            <person name="Cooke P."/>
            <person name="Costello M."/>
            <person name="D'Aco K."/>
            <person name="Daza R."/>
            <person name="De Haan G."/>
            <person name="DeGray S."/>
            <person name="DeMaso C."/>
            <person name="Dhargay N."/>
            <person name="Dooley K."/>
            <person name="Dooley E."/>
            <person name="Doricent M."/>
            <person name="Dorje P."/>
            <person name="Dorjee K."/>
            <person name="Dupes A."/>
            <person name="Elong R."/>
            <person name="Falk J."/>
            <person name="Farina A."/>
            <person name="Faro S."/>
            <person name="Ferguson D."/>
            <person name="Fisher S."/>
            <person name="Foley C.D."/>
            <person name="Franke A."/>
            <person name="Friedrich D."/>
            <person name="Gadbois L."/>
            <person name="Gearin G."/>
            <person name="Gearin C.R."/>
            <person name="Giannoukos G."/>
            <person name="Goode T."/>
            <person name="Graham J."/>
            <person name="Grandbois E."/>
            <person name="Grewal S."/>
            <person name="Gyaltsen K."/>
            <person name="Hafez N."/>
            <person name="Hagos B."/>
            <person name="Hall J."/>
            <person name="Henson C."/>
            <person name="Hollinger A."/>
            <person name="Honan T."/>
            <person name="Huard M.D."/>
            <person name="Hughes L."/>
            <person name="Hurhula B."/>
            <person name="Husby M.E."/>
            <person name="Kamat A."/>
            <person name="Kanga B."/>
            <person name="Kashin S."/>
            <person name="Khazanovich D."/>
            <person name="Kisner P."/>
            <person name="Lance K."/>
            <person name="Lara M."/>
            <person name="Lee W."/>
            <person name="Lennon N."/>
            <person name="Letendre F."/>
            <person name="LeVine R."/>
            <person name="Lipovsky A."/>
            <person name="Liu X."/>
            <person name="Liu J."/>
            <person name="Liu S."/>
            <person name="Lokyitsang T."/>
            <person name="Lokyitsang Y."/>
            <person name="Lubonja R."/>
            <person name="Lui A."/>
            <person name="MacDonald P."/>
            <person name="Magnisalis V."/>
            <person name="Maru K."/>
            <person name="Matthews C."/>
            <person name="McCusker W."/>
            <person name="McDonough S."/>
            <person name="Mehta T."/>
            <person name="Meldrim J."/>
            <person name="Meneus L."/>
            <person name="Mihai O."/>
            <person name="Mihalev A."/>
            <person name="Mihova T."/>
            <person name="Mittelman R."/>
            <person name="Mlenga V."/>
            <person name="Montmayeur A."/>
            <person name="Mulrain L."/>
            <person name="Navidi A."/>
            <person name="Naylor J."/>
            <person name="Negash T."/>
            <person name="Nguyen T."/>
            <person name="Nguyen N."/>
            <person name="Nicol R."/>
            <person name="Norbu C."/>
            <person name="Norbu N."/>
            <person name="Novod N."/>
            <person name="O'Neill B."/>
            <person name="Osman S."/>
            <person name="Markiewicz E."/>
            <person name="Oyono O.L."/>
            <person name="Patti C."/>
            <person name="Phunkhang P."/>
            <person name="Pierre F."/>
            <person name="Priest M."/>
            <person name="Raghuraman S."/>
            <person name="Rege F."/>
            <person name="Reyes R."/>
            <person name="Rise C."/>
            <person name="Rogov P."/>
            <person name="Ross K."/>
            <person name="Ryan E."/>
            <person name="Settipalli S."/>
            <person name="Shea T."/>
            <person name="Sherpa N."/>
            <person name="Shi L."/>
            <person name="Shih D."/>
            <person name="Sparrow T."/>
            <person name="Spaulding J."/>
            <person name="Stalker J."/>
            <person name="Stange-Thomann N."/>
            <person name="Stavropoulos S."/>
            <person name="Stone C."/>
            <person name="Strader C."/>
            <person name="Tesfaye S."/>
            <person name="Thomson T."/>
            <person name="Thoulutsang Y."/>
            <person name="Thoulutsang D."/>
            <person name="Topham K."/>
            <person name="Topping I."/>
            <person name="Tsamla T."/>
            <person name="Vassiliev H."/>
            <person name="Vo A."/>
            <person name="Wangchuk T."/>
            <person name="Wangdi T."/>
            <person name="Weiand M."/>
            <person name="Wilkinson J."/>
            <person name="Wilson A."/>
            <person name="Yadav S."/>
            <person name="Young G."/>
            <person name="Yu Q."/>
            <person name="Zembek L."/>
            <person name="Zhong D."/>
            <person name="Zimmer A."/>
            <person name="Zwirko Z."/>
            <person name="Jaffe D.B."/>
            <person name="Alvarez P."/>
            <person name="Brockman W."/>
            <person name="Butler J."/>
            <person name="Chin C."/>
            <person name="Gnerre S."/>
            <person name="Grabherr M."/>
            <person name="Kleber M."/>
            <person name="Mauceli E."/>
            <person name="MacCallum I."/>
        </authorList>
    </citation>
    <scope>NUCLEOTIDE SEQUENCE [LARGE SCALE GENOMIC DNA]</scope>
    <source>
        <strain evidence="4">Tucson 14024-0371.13</strain>
    </source>
</reference>
<protein>
    <submittedName>
        <fullName evidence="3">Uncharacterized protein</fullName>
    </submittedName>
</protein>
<evidence type="ECO:0000313" key="3">
    <source>
        <dbReference type="EMBL" id="KPU79655.1"/>
    </source>
</evidence>
<gene>
    <name evidence="3" type="primary">Dana\GF27487</name>
    <name evidence="3" type="ORF">GF27487</name>
</gene>
<evidence type="ECO:0000256" key="1">
    <source>
        <dbReference type="SAM" id="MobiDB-lite"/>
    </source>
</evidence>
<feature type="transmembrane region" description="Helical" evidence="2">
    <location>
        <begin position="110"/>
        <end position="129"/>
    </location>
</feature>
<evidence type="ECO:0000256" key="2">
    <source>
        <dbReference type="SAM" id="Phobius"/>
    </source>
</evidence>
<sequence length="191" mass="21349">MRTQRLKMKQNDSPRLWRKRHEGEFPNRDNELNPPDPEVDIPQELEEQAKNTLETIWRACGIVGMSVAVTIAGYSNASSGVFYGALIGIVSFNLFLFFGSRYFRTSLEILMVLLATLVFCAIPLCVYIFQTIESDAEGFHLKVTIRKGMGFLVSACCIGLFITSFCVMNDDMENESTSSENSEKSSDSMGG</sequence>
<dbReference type="EMBL" id="CH902617">
    <property type="protein sequence ID" value="KPU79655.1"/>
    <property type="molecule type" value="Genomic_DNA"/>
</dbReference>
<dbReference type="InParanoid" id="A0A0P9APQ0"/>
<feature type="transmembrane region" description="Helical" evidence="2">
    <location>
        <begin position="80"/>
        <end position="98"/>
    </location>
</feature>